<accession>A0A5B8K2S5</accession>
<dbReference type="RefSeq" id="WP_146368731.1">
    <property type="nucleotide sequence ID" value="NZ_CP042295.1"/>
</dbReference>
<evidence type="ECO:0000313" key="3">
    <source>
        <dbReference type="Proteomes" id="UP000318927"/>
    </source>
</evidence>
<protein>
    <recommendedName>
        <fullName evidence="1">Type II methyltransferase M.TaqI-like domain-containing protein</fullName>
    </recommendedName>
</protein>
<evidence type="ECO:0000313" key="2">
    <source>
        <dbReference type="EMBL" id="QDY87185.1"/>
    </source>
</evidence>
<proteinExistence type="predicted"/>
<dbReference type="EMBL" id="CP042295">
    <property type="protein sequence ID" value="QDY87185.1"/>
    <property type="molecule type" value="Genomic_DNA"/>
</dbReference>
<dbReference type="GO" id="GO:0003676">
    <property type="term" value="F:nucleic acid binding"/>
    <property type="evidence" value="ECO:0007669"/>
    <property type="project" value="InterPro"/>
</dbReference>
<name>A0A5B8K2S5_9MOLU</name>
<gene>
    <name evidence="2" type="ORF">FRW55_03435</name>
</gene>
<dbReference type="GO" id="GO:0032259">
    <property type="term" value="P:methylation"/>
    <property type="evidence" value="ECO:0007669"/>
    <property type="project" value="InterPro"/>
</dbReference>
<dbReference type="InterPro" id="IPR029063">
    <property type="entry name" value="SAM-dependent_MTases_sf"/>
</dbReference>
<keyword evidence="3" id="KW-1185">Reference proteome</keyword>
<dbReference type="KEGG" id="mans:FRW55_03435"/>
<dbReference type="PROSITE" id="PS00092">
    <property type="entry name" value="N6_MTASE"/>
    <property type="match status" value="1"/>
</dbReference>
<dbReference type="InterPro" id="IPR002052">
    <property type="entry name" value="DNA_methylase_N6_adenine_CS"/>
</dbReference>
<organism evidence="2 3">
    <name type="scientific">Mycoplasma anserisalpingitidis</name>
    <dbReference type="NCBI Taxonomy" id="519450"/>
    <lineage>
        <taxon>Bacteria</taxon>
        <taxon>Bacillati</taxon>
        <taxon>Mycoplasmatota</taxon>
        <taxon>Mollicutes</taxon>
        <taxon>Mycoplasmataceae</taxon>
        <taxon>Mycoplasma</taxon>
    </lineage>
</organism>
<evidence type="ECO:0000259" key="1">
    <source>
        <dbReference type="Pfam" id="PF07669"/>
    </source>
</evidence>
<dbReference type="AlphaFoldDB" id="A0A5B8K2S5"/>
<dbReference type="Proteomes" id="UP000318927">
    <property type="component" value="Chromosome"/>
</dbReference>
<dbReference type="Pfam" id="PF07669">
    <property type="entry name" value="Eco57I"/>
    <property type="match status" value="1"/>
</dbReference>
<dbReference type="SUPFAM" id="SSF53335">
    <property type="entry name" value="S-adenosyl-L-methionine-dependent methyltransferases"/>
    <property type="match status" value="1"/>
</dbReference>
<dbReference type="GO" id="GO:0006304">
    <property type="term" value="P:DNA modification"/>
    <property type="evidence" value="ECO:0007669"/>
    <property type="project" value="InterPro"/>
</dbReference>
<dbReference type="InterPro" id="IPR011639">
    <property type="entry name" value="MethylTrfase_TaqI-like_dom"/>
</dbReference>
<dbReference type="GO" id="GO:0009007">
    <property type="term" value="F:site-specific DNA-methyltransferase (adenine-specific) activity"/>
    <property type="evidence" value="ECO:0007669"/>
    <property type="project" value="UniProtKB-EC"/>
</dbReference>
<sequence length="324" mass="38484">MSKIQNGQFFTEFNVFEGNLVFQNFMNDNNLWNKKILEPFAGKNNLIKFLQESKHDLDFSSFDIEPQDVNVKKNDSINNWNYKNFDLVVTNPPYLSKSSSKRMKLSVDFQNYDDLYKLSLDRCLRNVRFTIAIIPTTLINSNRKNDQFLIKKLFAFQLLPNKNNFEDTEHPVALAYFDNKKNDDNFLLYENNNLISDIKSLKNNLKNILKTQNSLKVYFNYIDGNLCVNTSDNTINKNNIRFFDKNWKQDTKIKPTDRHKVKMLVEDFSVDDFFIEKLNKKIKELRNSNCDYLWSPFKGVSKQNQFRRRLDFKTIKMIINSIDL</sequence>
<dbReference type="Gene3D" id="3.40.50.150">
    <property type="entry name" value="Vaccinia Virus protein VP39"/>
    <property type="match status" value="1"/>
</dbReference>
<feature type="domain" description="Type II methyltransferase M.TaqI-like" evidence="1">
    <location>
        <begin position="44"/>
        <end position="151"/>
    </location>
</feature>
<reference evidence="2 3" key="1">
    <citation type="journal article" date="2019" name="Microbiol. Resour. Announc.">
        <title>Complete Genome Sequences of Three Mycoplasma anserisalpingitis (Mycoplasma sp. 1220) Strains.</title>
        <authorList>
            <person name="Grozner D."/>
            <person name="Forro B."/>
            <person name="Kovacs A.B."/>
            <person name="Marton S."/>
            <person name="Banyai K."/>
            <person name="Kreizinger Z."/>
            <person name="Sulyok K.M."/>
            <person name="Gyuranecz M."/>
        </authorList>
    </citation>
    <scope>NUCLEOTIDE SEQUENCE [LARGE SCALE GENOMIC DNA]</scope>
    <source>
        <strain evidence="2 3">ATCC:BAA-2147</strain>
    </source>
</reference>
<dbReference type="OrthoDB" id="388311at2"/>